<protein>
    <recommendedName>
        <fullName evidence="3">YfcL family protein</fullName>
    </recommendedName>
</protein>
<dbReference type="EMBL" id="SACQ01000001">
    <property type="protein sequence ID" value="RVU32819.1"/>
    <property type="molecule type" value="Genomic_DNA"/>
</dbReference>
<dbReference type="RefSeq" id="WP_127692987.1">
    <property type="nucleotide sequence ID" value="NZ_SACQ01000001.1"/>
</dbReference>
<reference evidence="1 2" key="1">
    <citation type="submission" date="2019-01" db="EMBL/GenBank/DDBJ databases">
        <authorList>
            <person name="Chen W.-M."/>
        </authorList>
    </citation>
    <scope>NUCLEOTIDE SEQUENCE [LARGE SCALE GENOMIC DNA]</scope>
    <source>
        <strain evidence="1 2">HPM-16</strain>
    </source>
</reference>
<organism evidence="1 2">
    <name type="scientific">Neptunomonas marina</name>
    <dbReference type="NCBI Taxonomy" id="1815562"/>
    <lineage>
        <taxon>Bacteria</taxon>
        <taxon>Pseudomonadati</taxon>
        <taxon>Pseudomonadota</taxon>
        <taxon>Gammaproteobacteria</taxon>
        <taxon>Oceanospirillales</taxon>
        <taxon>Oceanospirillaceae</taxon>
        <taxon>Neptunomonas</taxon>
    </lineage>
</organism>
<accession>A0A437QEF9</accession>
<dbReference type="Pfam" id="PF08891">
    <property type="entry name" value="YfcL"/>
    <property type="match status" value="1"/>
</dbReference>
<evidence type="ECO:0000313" key="1">
    <source>
        <dbReference type="EMBL" id="RVU32819.1"/>
    </source>
</evidence>
<name>A0A437QEF9_9GAMM</name>
<evidence type="ECO:0008006" key="3">
    <source>
        <dbReference type="Google" id="ProtNLM"/>
    </source>
</evidence>
<comment type="caution">
    <text evidence="1">The sequence shown here is derived from an EMBL/GenBank/DDBJ whole genome shotgun (WGS) entry which is preliminary data.</text>
</comment>
<dbReference type="AlphaFoldDB" id="A0A437QEF9"/>
<sequence length="87" mass="9935">MQDFNCPALYQWLLNQEQQDDDNRRFYSSYLLGHVSLAEAEFEDNPAECFELLNSNVDTALAEDRLSDEDRAGIRALLNEGLVAQAH</sequence>
<keyword evidence="2" id="KW-1185">Reference proteome</keyword>
<dbReference type="Proteomes" id="UP000282818">
    <property type="component" value="Unassembled WGS sequence"/>
</dbReference>
<proteinExistence type="predicted"/>
<evidence type="ECO:0000313" key="2">
    <source>
        <dbReference type="Proteomes" id="UP000282818"/>
    </source>
</evidence>
<dbReference type="InterPro" id="IPR014987">
    <property type="entry name" value="UPF_YfcL"/>
</dbReference>
<gene>
    <name evidence="1" type="ORF">EOE65_03960</name>
</gene>